<dbReference type="Gene3D" id="3.90.330.10">
    <property type="entry name" value="Nitrile hydratase alpha /Thiocyanate hydrolase gamma"/>
    <property type="match status" value="1"/>
</dbReference>
<dbReference type="NCBIfam" id="TIGR03793">
    <property type="entry name" value="leader_NHLP"/>
    <property type="match status" value="1"/>
</dbReference>
<organism evidence="3 4">
    <name type="scientific">Paenibacillus phytohabitans</name>
    <dbReference type="NCBI Taxonomy" id="2654978"/>
    <lineage>
        <taxon>Bacteria</taxon>
        <taxon>Bacillati</taxon>
        <taxon>Bacillota</taxon>
        <taxon>Bacilli</taxon>
        <taxon>Bacillales</taxon>
        <taxon>Paenibacillaceae</taxon>
        <taxon>Paenibacillus</taxon>
    </lineage>
</organism>
<dbReference type="EMBL" id="WHOB01000093">
    <property type="protein sequence ID" value="NOU83405.1"/>
    <property type="molecule type" value="Genomic_DNA"/>
</dbReference>
<dbReference type="Proteomes" id="UP000596857">
    <property type="component" value="Unassembled WGS sequence"/>
</dbReference>
<name>A0ABX1YUH3_9BACL</name>
<keyword evidence="1" id="KW-0479">Metal-binding</keyword>
<evidence type="ECO:0000313" key="3">
    <source>
        <dbReference type="EMBL" id="NOU83405.1"/>
    </source>
</evidence>
<dbReference type="InterPro" id="IPR022513">
    <property type="entry name" value="TOMM_pelo"/>
</dbReference>
<protein>
    <submittedName>
        <fullName evidence="3">NHLP leader peptide family natural product</fullName>
    </submittedName>
</protein>
<feature type="domain" description="Nitrile hydratase alpha/Thiocyanate hydrolase gamma" evidence="2">
    <location>
        <begin position="24"/>
        <end position="76"/>
    </location>
</feature>
<dbReference type="SUPFAM" id="SSF56209">
    <property type="entry name" value="Nitrile hydratase alpha chain"/>
    <property type="match status" value="1"/>
</dbReference>
<comment type="caution">
    <text evidence="3">The sequence shown here is derived from an EMBL/GenBank/DDBJ whole genome shotgun (WGS) entry which is preliminary data.</text>
</comment>
<evidence type="ECO:0000259" key="2">
    <source>
        <dbReference type="Pfam" id="PF02979"/>
    </source>
</evidence>
<keyword evidence="4" id="KW-1185">Reference proteome</keyword>
<proteinExistence type="predicted"/>
<dbReference type="Pfam" id="PF02979">
    <property type="entry name" value="NHase_alpha"/>
    <property type="match status" value="1"/>
</dbReference>
<evidence type="ECO:0000313" key="4">
    <source>
        <dbReference type="Proteomes" id="UP000596857"/>
    </source>
</evidence>
<reference evidence="3 4" key="1">
    <citation type="submission" date="2019-10" db="EMBL/GenBank/DDBJ databases">
        <title>Description of Paenibacillus terricola sp. nov.</title>
        <authorList>
            <person name="Carlier A."/>
            <person name="Qi S."/>
        </authorList>
    </citation>
    <scope>NUCLEOTIDE SEQUENCE [LARGE SCALE GENOMIC DNA]</scope>
    <source>
        <strain evidence="3 4">LMG 31459</strain>
    </source>
</reference>
<evidence type="ECO:0000256" key="1">
    <source>
        <dbReference type="ARBA" id="ARBA00022723"/>
    </source>
</evidence>
<accession>A0ABX1YUH3</accession>
<gene>
    <name evidence="3" type="ORF">GC101_31590</name>
</gene>
<dbReference type="InterPro" id="IPR036648">
    <property type="entry name" value="CN_Hdrase_a/SCN_Hdrase_g_sf"/>
</dbReference>
<dbReference type="InterPro" id="IPR004232">
    <property type="entry name" value="CN_Hdrtase_a/SCN_Hdrlase_g"/>
</dbReference>
<sequence>MLCLSGKYNHFERVIVLSDAILKNQVIQKAWEDPSFKQRLLTDPKAALKEVLGITLPDNITLKTVEEGSNEFYLVIPPSPASGMMKTNVSALGIW</sequence>